<keyword evidence="8" id="KW-1185">Reference proteome</keyword>
<evidence type="ECO:0000256" key="5">
    <source>
        <dbReference type="ARBA" id="ARBA00023004"/>
    </source>
</evidence>
<dbReference type="InterPro" id="IPR052306">
    <property type="entry name" value="CYP450_71D"/>
</dbReference>
<dbReference type="AlphaFoldDB" id="A0AAV5DSN8"/>
<comment type="caution">
    <text evidence="7">The sequence shown here is derived from an EMBL/GenBank/DDBJ whole genome shotgun (WGS) entry which is preliminary data.</text>
</comment>
<keyword evidence="2" id="KW-0349">Heme</keyword>
<evidence type="ECO:0000313" key="7">
    <source>
        <dbReference type="EMBL" id="GJN13279.1"/>
    </source>
</evidence>
<evidence type="ECO:0000256" key="2">
    <source>
        <dbReference type="ARBA" id="ARBA00022617"/>
    </source>
</evidence>
<keyword evidence="3" id="KW-0479">Metal-binding</keyword>
<dbReference type="Pfam" id="PF00067">
    <property type="entry name" value="p450"/>
    <property type="match status" value="1"/>
</dbReference>
<dbReference type="PANTHER" id="PTHR47953">
    <property type="entry name" value="OS08G0105600 PROTEIN"/>
    <property type="match status" value="1"/>
</dbReference>
<dbReference type="SUPFAM" id="SSF48264">
    <property type="entry name" value="Cytochrome P450"/>
    <property type="match status" value="1"/>
</dbReference>
<dbReference type="InterPro" id="IPR036396">
    <property type="entry name" value="Cyt_P450_sf"/>
</dbReference>
<evidence type="ECO:0000256" key="6">
    <source>
        <dbReference type="ARBA" id="ARBA00023033"/>
    </source>
</evidence>
<dbReference type="Gene3D" id="1.10.630.10">
    <property type="entry name" value="Cytochrome P450"/>
    <property type="match status" value="1"/>
</dbReference>
<sequence>MTELVRHPEILAKAQHEVRSLLGDKEMVHESDLPLRLDPPTPLLVPRETTEPCSVLGCEIPAKTRVLVNAKAIVLDPAAWGAEAPPGGVVDVEQQSGLTVFRKSPLVLVAERRRLP</sequence>
<organism evidence="7 8">
    <name type="scientific">Eleusine coracana subsp. coracana</name>
    <dbReference type="NCBI Taxonomy" id="191504"/>
    <lineage>
        <taxon>Eukaryota</taxon>
        <taxon>Viridiplantae</taxon>
        <taxon>Streptophyta</taxon>
        <taxon>Embryophyta</taxon>
        <taxon>Tracheophyta</taxon>
        <taxon>Spermatophyta</taxon>
        <taxon>Magnoliopsida</taxon>
        <taxon>Liliopsida</taxon>
        <taxon>Poales</taxon>
        <taxon>Poaceae</taxon>
        <taxon>PACMAD clade</taxon>
        <taxon>Chloridoideae</taxon>
        <taxon>Cynodonteae</taxon>
        <taxon>Eleusininae</taxon>
        <taxon>Eleusine</taxon>
    </lineage>
</organism>
<keyword evidence="5" id="KW-0408">Iron</keyword>
<reference evidence="7" key="2">
    <citation type="submission" date="2021-12" db="EMBL/GenBank/DDBJ databases">
        <title>Resequencing data analysis of finger millet.</title>
        <authorList>
            <person name="Hatakeyama M."/>
            <person name="Aluri S."/>
            <person name="Balachadran M.T."/>
            <person name="Sivarajan S.R."/>
            <person name="Poveda L."/>
            <person name="Shimizu-Inatsugi R."/>
            <person name="Schlapbach R."/>
            <person name="Sreeman S.M."/>
            <person name="Shimizu K.K."/>
        </authorList>
    </citation>
    <scope>NUCLEOTIDE SEQUENCE</scope>
</reference>
<evidence type="ECO:0000256" key="4">
    <source>
        <dbReference type="ARBA" id="ARBA00023002"/>
    </source>
</evidence>
<protein>
    <submittedName>
        <fullName evidence="7">Uncharacterized protein</fullName>
    </submittedName>
</protein>
<evidence type="ECO:0000313" key="8">
    <source>
        <dbReference type="Proteomes" id="UP001054889"/>
    </source>
</evidence>
<dbReference type="Proteomes" id="UP001054889">
    <property type="component" value="Unassembled WGS sequence"/>
</dbReference>
<keyword evidence="6" id="KW-0503">Monooxygenase</keyword>
<name>A0AAV5DSN8_ELECO</name>
<gene>
    <name evidence="7" type="primary">ga31632</name>
    <name evidence="7" type="ORF">PR202_ga31632</name>
</gene>
<dbReference type="GO" id="GO:0016705">
    <property type="term" value="F:oxidoreductase activity, acting on paired donors, with incorporation or reduction of molecular oxygen"/>
    <property type="evidence" value="ECO:0007669"/>
    <property type="project" value="InterPro"/>
</dbReference>
<dbReference type="InterPro" id="IPR001128">
    <property type="entry name" value="Cyt_P450"/>
</dbReference>
<dbReference type="EMBL" id="BQKI01000059">
    <property type="protein sequence ID" value="GJN13279.1"/>
    <property type="molecule type" value="Genomic_DNA"/>
</dbReference>
<dbReference type="PANTHER" id="PTHR47953:SF1">
    <property type="entry name" value="CYTOCHROME P450 71A9"/>
    <property type="match status" value="1"/>
</dbReference>
<comment type="similarity">
    <text evidence="1">Belongs to the cytochrome P450 family.</text>
</comment>
<reference evidence="7" key="1">
    <citation type="journal article" date="2018" name="DNA Res.">
        <title>Multiple hybrid de novo genome assembly of finger millet, an orphan allotetraploid crop.</title>
        <authorList>
            <person name="Hatakeyama M."/>
            <person name="Aluri S."/>
            <person name="Balachadran M.T."/>
            <person name="Sivarajan S.R."/>
            <person name="Patrignani A."/>
            <person name="Gruter S."/>
            <person name="Poveda L."/>
            <person name="Shimizu-Inatsugi R."/>
            <person name="Baeten J."/>
            <person name="Francoijs K.J."/>
            <person name="Nataraja K.N."/>
            <person name="Reddy Y.A.N."/>
            <person name="Phadnis S."/>
            <person name="Ravikumar R.L."/>
            <person name="Schlapbach R."/>
            <person name="Sreeman S.M."/>
            <person name="Shimizu K.K."/>
        </authorList>
    </citation>
    <scope>NUCLEOTIDE SEQUENCE</scope>
</reference>
<evidence type="ECO:0000256" key="3">
    <source>
        <dbReference type="ARBA" id="ARBA00022723"/>
    </source>
</evidence>
<accession>A0AAV5DSN8</accession>
<dbReference type="GO" id="GO:0020037">
    <property type="term" value="F:heme binding"/>
    <property type="evidence" value="ECO:0007669"/>
    <property type="project" value="InterPro"/>
</dbReference>
<dbReference type="GO" id="GO:0004497">
    <property type="term" value="F:monooxygenase activity"/>
    <property type="evidence" value="ECO:0007669"/>
    <property type="project" value="UniProtKB-KW"/>
</dbReference>
<evidence type="ECO:0000256" key="1">
    <source>
        <dbReference type="ARBA" id="ARBA00010617"/>
    </source>
</evidence>
<proteinExistence type="inferred from homology"/>
<keyword evidence="4" id="KW-0560">Oxidoreductase</keyword>
<dbReference type="GO" id="GO:0005506">
    <property type="term" value="F:iron ion binding"/>
    <property type="evidence" value="ECO:0007669"/>
    <property type="project" value="InterPro"/>
</dbReference>